<dbReference type="InterPro" id="IPR038744">
    <property type="entry name" value="Hri1_N"/>
</dbReference>
<sequence>MGSNTLVLTSAGKSFVDTRIYLPKSSTDPSLPCKEVLPISRLEWGFAGTAQSTPAIHNTSTGTLEKPSHTEWTHWVDSKTMDEVKDEGDMFPKEDGSNEVLERGAMVNPATGQVEDYQEFWVDIEPTKLEGEEERRSWVLKTVTEDDEGRVVRGMIVRIGEYIEGVLRVGEDVGVRRWQWKGSNWEETLRIGRLEEPFDGKEMGTLVEVGHEVNGKDGIVWKYVEEFSWK</sequence>
<dbReference type="AlphaFoldDB" id="A0A9P8C3P3"/>
<dbReference type="CDD" id="cd11692">
    <property type="entry name" value="HRI1_N_like"/>
    <property type="match status" value="1"/>
</dbReference>
<dbReference type="InterPro" id="IPR043047">
    <property type="entry name" value="Hri1_N_sf"/>
</dbReference>
<evidence type="ECO:0000256" key="5">
    <source>
        <dbReference type="ARBA" id="ARBA00022490"/>
    </source>
</evidence>
<dbReference type="GO" id="GO:0005737">
    <property type="term" value="C:cytoplasm"/>
    <property type="evidence" value="ECO:0007669"/>
    <property type="project" value="UniProtKB-SubCell"/>
</dbReference>
<gene>
    <name evidence="7" type="ORF">BJ875DRAFT_505772</name>
</gene>
<protein>
    <recommendedName>
        <fullName evidence="4">Protein HRI1</fullName>
    </recommendedName>
</protein>
<evidence type="ECO:0000256" key="1">
    <source>
        <dbReference type="ARBA" id="ARBA00004123"/>
    </source>
</evidence>
<dbReference type="Pfam" id="PF16815">
    <property type="entry name" value="HRI1"/>
    <property type="match status" value="1"/>
</dbReference>
<evidence type="ECO:0000256" key="6">
    <source>
        <dbReference type="ARBA" id="ARBA00023242"/>
    </source>
</evidence>
<name>A0A9P8C3P3_9HELO</name>
<proteinExistence type="inferred from homology"/>
<evidence type="ECO:0000313" key="8">
    <source>
        <dbReference type="Proteomes" id="UP000824998"/>
    </source>
</evidence>
<evidence type="ECO:0000256" key="4">
    <source>
        <dbReference type="ARBA" id="ARBA00017063"/>
    </source>
</evidence>
<dbReference type="EMBL" id="MU251530">
    <property type="protein sequence ID" value="KAG9232783.1"/>
    <property type="molecule type" value="Genomic_DNA"/>
</dbReference>
<evidence type="ECO:0000313" key="7">
    <source>
        <dbReference type="EMBL" id="KAG9232783.1"/>
    </source>
</evidence>
<comment type="subcellular location">
    <subcellularLocation>
        <location evidence="2">Cytoplasm</location>
    </subcellularLocation>
    <subcellularLocation>
        <location evidence="1">Nucleus</location>
    </subcellularLocation>
</comment>
<dbReference type="GO" id="GO:0005634">
    <property type="term" value="C:nucleus"/>
    <property type="evidence" value="ECO:0007669"/>
    <property type="project" value="UniProtKB-SubCell"/>
</dbReference>
<accession>A0A9P8C3P3</accession>
<dbReference type="Gene3D" id="2.40.128.320">
    <property type="entry name" value="Protein HRI1, N-terminal domain"/>
    <property type="match status" value="1"/>
</dbReference>
<keyword evidence="8" id="KW-1185">Reference proteome</keyword>
<dbReference type="OrthoDB" id="4045395at2759"/>
<evidence type="ECO:0000256" key="2">
    <source>
        <dbReference type="ARBA" id="ARBA00004496"/>
    </source>
</evidence>
<comment type="caution">
    <text evidence="7">The sequence shown here is derived from an EMBL/GenBank/DDBJ whole genome shotgun (WGS) entry which is preliminary data.</text>
</comment>
<dbReference type="InterPro" id="IPR031818">
    <property type="entry name" value="Hri1"/>
</dbReference>
<comment type="similarity">
    <text evidence="3">Belongs to the HRI1 family.</text>
</comment>
<reference evidence="7" key="1">
    <citation type="journal article" date="2021" name="IMA Fungus">
        <title>Genomic characterization of three marine fungi, including Emericellopsis atlantica sp. nov. with signatures of a generalist lifestyle and marine biomass degradation.</title>
        <authorList>
            <person name="Hagestad O.C."/>
            <person name="Hou L."/>
            <person name="Andersen J.H."/>
            <person name="Hansen E.H."/>
            <person name="Altermark B."/>
            <person name="Li C."/>
            <person name="Kuhnert E."/>
            <person name="Cox R.J."/>
            <person name="Crous P.W."/>
            <person name="Spatafora J.W."/>
            <person name="Lail K."/>
            <person name="Amirebrahimi M."/>
            <person name="Lipzen A."/>
            <person name="Pangilinan J."/>
            <person name="Andreopoulos W."/>
            <person name="Hayes R.D."/>
            <person name="Ng V."/>
            <person name="Grigoriev I.V."/>
            <person name="Jackson S.A."/>
            <person name="Sutton T.D.S."/>
            <person name="Dobson A.D.W."/>
            <person name="Rama T."/>
        </authorList>
    </citation>
    <scope>NUCLEOTIDE SEQUENCE</scope>
    <source>
        <strain evidence="7">TRa018bII</strain>
    </source>
</reference>
<keyword evidence="6" id="KW-0539">Nucleus</keyword>
<organism evidence="7 8">
    <name type="scientific">Amylocarpus encephaloides</name>
    <dbReference type="NCBI Taxonomy" id="45428"/>
    <lineage>
        <taxon>Eukaryota</taxon>
        <taxon>Fungi</taxon>
        <taxon>Dikarya</taxon>
        <taxon>Ascomycota</taxon>
        <taxon>Pezizomycotina</taxon>
        <taxon>Leotiomycetes</taxon>
        <taxon>Helotiales</taxon>
        <taxon>Helotiales incertae sedis</taxon>
        <taxon>Amylocarpus</taxon>
    </lineage>
</organism>
<keyword evidence="5" id="KW-0963">Cytoplasm</keyword>
<evidence type="ECO:0000256" key="3">
    <source>
        <dbReference type="ARBA" id="ARBA00005229"/>
    </source>
</evidence>
<dbReference type="CDD" id="cd11693">
    <property type="entry name" value="HRI1_C_like"/>
    <property type="match status" value="1"/>
</dbReference>
<dbReference type="Proteomes" id="UP000824998">
    <property type="component" value="Unassembled WGS sequence"/>
</dbReference>